<dbReference type="EMBL" id="LR593886">
    <property type="protein sequence ID" value="VTR95902.1"/>
    <property type="molecule type" value="Genomic_DNA"/>
</dbReference>
<dbReference type="KEGG" id="gms:SOIL9_18120"/>
<dbReference type="RefSeq" id="WP_162670256.1">
    <property type="nucleotide sequence ID" value="NZ_LR593886.1"/>
</dbReference>
<protein>
    <submittedName>
        <fullName evidence="1">Uncharacterized protein</fullName>
    </submittedName>
</protein>
<evidence type="ECO:0000313" key="1">
    <source>
        <dbReference type="EMBL" id="VTR95902.1"/>
    </source>
</evidence>
<accession>A0A6P2D8R3</accession>
<dbReference type="Proteomes" id="UP000464178">
    <property type="component" value="Chromosome"/>
</dbReference>
<keyword evidence="2" id="KW-1185">Reference proteome</keyword>
<dbReference type="AlphaFoldDB" id="A0A6P2D8R3"/>
<evidence type="ECO:0000313" key="2">
    <source>
        <dbReference type="Proteomes" id="UP000464178"/>
    </source>
</evidence>
<proteinExistence type="predicted"/>
<reference evidence="1 2" key="1">
    <citation type="submission" date="2019-05" db="EMBL/GenBank/DDBJ databases">
        <authorList>
            <consortium name="Science for Life Laboratories"/>
        </authorList>
    </citation>
    <scope>NUCLEOTIDE SEQUENCE [LARGE SCALE GENOMIC DNA]</scope>
    <source>
        <strain evidence="1">Soil9</strain>
    </source>
</reference>
<organism evidence="1 2">
    <name type="scientific">Gemmata massiliana</name>
    <dbReference type="NCBI Taxonomy" id="1210884"/>
    <lineage>
        <taxon>Bacteria</taxon>
        <taxon>Pseudomonadati</taxon>
        <taxon>Planctomycetota</taxon>
        <taxon>Planctomycetia</taxon>
        <taxon>Gemmatales</taxon>
        <taxon>Gemmataceae</taxon>
        <taxon>Gemmata</taxon>
    </lineage>
</organism>
<sequence length="115" mass="12154">MQIALGKASGAALLRVGRELVRCTPDSLAEIHCDVYLEQAESGLGVTCHITCPQCPQTGALRPRELLRRAVLDLVSTFEPNGTRITSLRLISLVGADKKIITSVVSLEPSGASAA</sequence>
<name>A0A6P2D8R3_9BACT</name>
<gene>
    <name evidence="1" type="ORF">SOIL9_18120</name>
</gene>